<evidence type="ECO:0000256" key="1">
    <source>
        <dbReference type="SAM" id="MobiDB-lite"/>
    </source>
</evidence>
<comment type="caution">
    <text evidence="2">The sequence shown here is derived from an EMBL/GenBank/DDBJ whole genome shotgun (WGS) entry which is preliminary data.</text>
</comment>
<feature type="region of interest" description="Disordered" evidence="1">
    <location>
        <begin position="55"/>
        <end position="82"/>
    </location>
</feature>
<dbReference type="Proteomes" id="UP000467840">
    <property type="component" value="Chromosome 10"/>
</dbReference>
<evidence type="ECO:0000313" key="3">
    <source>
        <dbReference type="Proteomes" id="UP000467840"/>
    </source>
</evidence>
<accession>A0A6A6N8G1</accession>
<dbReference type="AlphaFoldDB" id="A0A6A6N8G1"/>
<keyword evidence="3" id="KW-1185">Reference proteome</keyword>
<name>A0A6A6N8G1_HEVBR</name>
<gene>
    <name evidence="2" type="ORF">GH714_031268</name>
</gene>
<evidence type="ECO:0000313" key="2">
    <source>
        <dbReference type="EMBL" id="KAF2320848.1"/>
    </source>
</evidence>
<sequence length="164" mass="18196">MNAFASECTSGCESGWTLYLEQSFLSPTTAAAAAHRGSKQVDGRKSSSGFCDKVKIANKEERDHEEQEHDEEDLSMNNNFSFMPNNQASVESTLDYTQAATSSATHFELRSAYQDHYDSYIQSSPSGNQLQNNQLSGSKGNKMIGIKFLPLQIVAIEVNVKQQW</sequence>
<reference evidence="2 3" key="1">
    <citation type="journal article" date="2020" name="Mol. Plant">
        <title>The Chromosome-Based Rubber Tree Genome Provides New Insights into Spurge Genome Evolution and Rubber Biosynthesis.</title>
        <authorList>
            <person name="Liu J."/>
            <person name="Shi C."/>
            <person name="Shi C.C."/>
            <person name="Li W."/>
            <person name="Zhang Q.J."/>
            <person name="Zhang Y."/>
            <person name="Li K."/>
            <person name="Lu H.F."/>
            <person name="Shi C."/>
            <person name="Zhu S.T."/>
            <person name="Xiao Z.Y."/>
            <person name="Nan H."/>
            <person name="Yue Y."/>
            <person name="Zhu X.G."/>
            <person name="Wu Y."/>
            <person name="Hong X.N."/>
            <person name="Fan G.Y."/>
            <person name="Tong Y."/>
            <person name="Zhang D."/>
            <person name="Mao C.L."/>
            <person name="Liu Y.L."/>
            <person name="Hao S.J."/>
            <person name="Liu W.Q."/>
            <person name="Lv M.Q."/>
            <person name="Zhang H.B."/>
            <person name="Liu Y."/>
            <person name="Hu-Tang G.R."/>
            <person name="Wang J.P."/>
            <person name="Wang J.H."/>
            <person name="Sun Y.H."/>
            <person name="Ni S.B."/>
            <person name="Chen W.B."/>
            <person name="Zhang X.C."/>
            <person name="Jiao Y.N."/>
            <person name="Eichler E.E."/>
            <person name="Li G.H."/>
            <person name="Liu X."/>
            <person name="Gao L.Z."/>
        </authorList>
    </citation>
    <scope>NUCLEOTIDE SEQUENCE [LARGE SCALE GENOMIC DNA]</scope>
    <source>
        <strain evidence="3">cv. GT1</strain>
        <tissue evidence="2">Leaf</tissue>
    </source>
</reference>
<organism evidence="2 3">
    <name type="scientific">Hevea brasiliensis</name>
    <name type="common">Para rubber tree</name>
    <name type="synonym">Siphonia brasiliensis</name>
    <dbReference type="NCBI Taxonomy" id="3981"/>
    <lineage>
        <taxon>Eukaryota</taxon>
        <taxon>Viridiplantae</taxon>
        <taxon>Streptophyta</taxon>
        <taxon>Embryophyta</taxon>
        <taxon>Tracheophyta</taxon>
        <taxon>Spermatophyta</taxon>
        <taxon>Magnoliopsida</taxon>
        <taxon>eudicotyledons</taxon>
        <taxon>Gunneridae</taxon>
        <taxon>Pentapetalae</taxon>
        <taxon>rosids</taxon>
        <taxon>fabids</taxon>
        <taxon>Malpighiales</taxon>
        <taxon>Euphorbiaceae</taxon>
        <taxon>Crotonoideae</taxon>
        <taxon>Micrandreae</taxon>
        <taxon>Hevea</taxon>
    </lineage>
</organism>
<protein>
    <submittedName>
        <fullName evidence="2">Uncharacterized protein</fullName>
    </submittedName>
</protein>
<feature type="compositionally biased region" description="Basic and acidic residues" evidence="1">
    <location>
        <begin position="55"/>
        <end position="67"/>
    </location>
</feature>
<proteinExistence type="predicted"/>
<dbReference type="EMBL" id="JAAGAX010000003">
    <property type="protein sequence ID" value="KAF2320848.1"/>
    <property type="molecule type" value="Genomic_DNA"/>
</dbReference>